<dbReference type="EMBL" id="FOAZ01000009">
    <property type="protein sequence ID" value="SEL52709.1"/>
    <property type="molecule type" value="Genomic_DNA"/>
</dbReference>
<dbReference type="PANTHER" id="PTHR43827:SF3">
    <property type="entry name" value="NADP-DEPENDENT OXIDOREDUCTASE DOMAIN-CONTAINING PROTEIN"/>
    <property type="match status" value="1"/>
</dbReference>
<dbReference type="PROSITE" id="PS00063">
    <property type="entry name" value="ALDOKETO_REDUCTASE_3"/>
    <property type="match status" value="1"/>
</dbReference>
<dbReference type="PROSITE" id="PS00798">
    <property type="entry name" value="ALDOKETO_REDUCTASE_1"/>
    <property type="match status" value="1"/>
</dbReference>
<dbReference type="Proteomes" id="UP000183015">
    <property type="component" value="Unassembled WGS sequence"/>
</dbReference>
<dbReference type="PIRSF" id="PIRSF000097">
    <property type="entry name" value="AKR"/>
    <property type="match status" value="1"/>
</dbReference>
<dbReference type="Pfam" id="PF00248">
    <property type="entry name" value="Aldo_ket_red"/>
    <property type="match status" value="1"/>
</dbReference>
<dbReference type="InterPro" id="IPR036812">
    <property type="entry name" value="NAD(P)_OxRdtase_dom_sf"/>
</dbReference>
<dbReference type="AlphaFoldDB" id="A0A1H7QXX8"/>
<dbReference type="PANTHER" id="PTHR43827">
    <property type="entry name" value="2,5-DIKETO-D-GLUCONIC ACID REDUCTASE"/>
    <property type="match status" value="1"/>
</dbReference>
<dbReference type="InterPro" id="IPR018170">
    <property type="entry name" value="Aldo/ket_reductase_CS"/>
</dbReference>
<sequence length="279" mass="30691">MTVPAIPTVPTVTLNNGVEIPQLGFGVFQVPDDETTTAVTAALDAGYRSIDTAAVYGNERGVGRALASSGLPRQDLFVTTKLWNPDQGYDATLRAFDAGLARLGLDHVDLYLIHWPTPARDLYLDSWRAIERLVEEGRVRAAGVSNFQTAHLRRLLDHSALVPLVNQIELHPGLQQAELRTFHAEHGIVTEAWSPLAQGAVLDDPAIMAIAAHRDRTPAQVVLRWHLQLGNVVIPKSVTPARIRQNLDVFDFLLDDTEMAAIEALDRELRTGPHPDTFN</sequence>
<evidence type="ECO:0000313" key="9">
    <source>
        <dbReference type="Proteomes" id="UP000183015"/>
    </source>
</evidence>
<keyword evidence="3" id="KW-0560">Oxidoreductase</keyword>
<evidence type="ECO:0000256" key="4">
    <source>
        <dbReference type="PIRSR" id="PIRSR000097-1"/>
    </source>
</evidence>
<evidence type="ECO:0000256" key="3">
    <source>
        <dbReference type="ARBA" id="ARBA00023002"/>
    </source>
</evidence>
<dbReference type="PRINTS" id="PR00069">
    <property type="entry name" value="ALDKETRDTASE"/>
</dbReference>
<dbReference type="InterPro" id="IPR020471">
    <property type="entry name" value="AKR"/>
</dbReference>
<organism evidence="8 9">
    <name type="scientific">Streptacidiphilus jiangxiensis</name>
    <dbReference type="NCBI Taxonomy" id="235985"/>
    <lineage>
        <taxon>Bacteria</taxon>
        <taxon>Bacillati</taxon>
        <taxon>Actinomycetota</taxon>
        <taxon>Actinomycetes</taxon>
        <taxon>Kitasatosporales</taxon>
        <taxon>Streptomycetaceae</taxon>
        <taxon>Streptacidiphilus</taxon>
    </lineage>
</organism>
<dbReference type="STRING" id="235985.SAMN05414137_109272"/>
<evidence type="ECO:0000256" key="1">
    <source>
        <dbReference type="ARBA" id="ARBA00007905"/>
    </source>
</evidence>
<comment type="similarity">
    <text evidence="1">Belongs to the aldo/keto reductase family.</text>
</comment>
<proteinExistence type="inferred from homology"/>
<feature type="binding site" evidence="5">
    <location>
        <position position="114"/>
    </location>
    <ligand>
        <name>substrate</name>
    </ligand>
</feature>
<feature type="domain" description="NADP-dependent oxidoreductase" evidence="7">
    <location>
        <begin position="29"/>
        <end position="266"/>
    </location>
</feature>
<gene>
    <name evidence="8" type="ORF">SAMN05414137_109272</name>
</gene>
<evidence type="ECO:0000256" key="6">
    <source>
        <dbReference type="PIRSR" id="PIRSR000097-3"/>
    </source>
</evidence>
<protein>
    <submittedName>
        <fullName evidence="8">Aldo/keto reductase</fullName>
    </submittedName>
</protein>
<accession>A0A1H7QXX8</accession>
<dbReference type="eggNOG" id="COG0656">
    <property type="taxonomic scope" value="Bacteria"/>
</dbReference>
<reference evidence="9" key="1">
    <citation type="submission" date="2016-10" db="EMBL/GenBank/DDBJ databases">
        <authorList>
            <person name="Varghese N."/>
        </authorList>
    </citation>
    <scope>NUCLEOTIDE SEQUENCE [LARGE SCALE GENOMIC DNA]</scope>
    <source>
        <strain evidence="9">DSM 45096 / BCRC 16803 / CGMCC 4.1857 / CIP 109030 / JCM 12277 / KCTC 19219 / NBRC 100920 / 33214</strain>
    </source>
</reference>
<evidence type="ECO:0000256" key="5">
    <source>
        <dbReference type="PIRSR" id="PIRSR000097-2"/>
    </source>
</evidence>
<keyword evidence="9" id="KW-1185">Reference proteome</keyword>
<keyword evidence="2" id="KW-0521">NADP</keyword>
<dbReference type="Gene3D" id="3.20.20.100">
    <property type="entry name" value="NADP-dependent oxidoreductase domain"/>
    <property type="match status" value="1"/>
</dbReference>
<evidence type="ECO:0000313" key="8">
    <source>
        <dbReference type="EMBL" id="SEL52709.1"/>
    </source>
</evidence>
<dbReference type="InterPro" id="IPR023210">
    <property type="entry name" value="NADP_OxRdtase_dom"/>
</dbReference>
<feature type="site" description="Lowers pKa of active site Tyr" evidence="6">
    <location>
        <position position="81"/>
    </location>
</feature>
<name>A0A1H7QXX8_STRJI</name>
<dbReference type="FunFam" id="3.20.20.100:FF:000015">
    <property type="entry name" value="Oxidoreductase, aldo/keto reductase family"/>
    <property type="match status" value="1"/>
</dbReference>
<evidence type="ECO:0000256" key="2">
    <source>
        <dbReference type="ARBA" id="ARBA00022857"/>
    </source>
</evidence>
<dbReference type="GO" id="GO:0016616">
    <property type="term" value="F:oxidoreductase activity, acting on the CH-OH group of donors, NAD or NADP as acceptor"/>
    <property type="evidence" value="ECO:0007669"/>
    <property type="project" value="UniProtKB-ARBA"/>
</dbReference>
<evidence type="ECO:0000259" key="7">
    <source>
        <dbReference type="Pfam" id="PF00248"/>
    </source>
</evidence>
<dbReference type="SUPFAM" id="SSF51430">
    <property type="entry name" value="NAD(P)-linked oxidoreductase"/>
    <property type="match status" value="1"/>
</dbReference>
<feature type="active site" description="Proton donor" evidence="4">
    <location>
        <position position="56"/>
    </location>
</feature>